<dbReference type="KEGG" id="tai:Taci_0159"/>
<comment type="similarity">
    <text evidence="1">Belongs to the prokaryotic molybdopterin-containing oxidoreductase family.</text>
</comment>
<protein>
    <submittedName>
        <fullName evidence="6">Molybdopterin oxidoreductase</fullName>
    </submittedName>
</protein>
<evidence type="ECO:0000256" key="3">
    <source>
        <dbReference type="ARBA" id="ARBA00023004"/>
    </source>
</evidence>
<dbReference type="GO" id="GO:0016491">
    <property type="term" value="F:oxidoreductase activity"/>
    <property type="evidence" value="ECO:0007669"/>
    <property type="project" value="InterPro"/>
</dbReference>
<sequence>MKILSACAFDCPDACGFEAQWGSSQVRGRDDHPYTRGFVCRKLTKLLDALEGPRPTQPMLREGGVLNPISWDRALSILAGRIESAVKRDPRRILWGTGSGNLLMTNCLLDLFSQRLGGFTGLAGSLCGGEGGHGLSLSYPVRRHVPPEEVLESRRILLWGRNVAETNVHFVPLIARARAMGAKVGYLDVRPTRTHGLADVAWTLRPGSDLALGAFLCGEVLRGGGGPVGEFRGLEEFEGSIRWATRQEVGRLTGLSSQELDEILQFVTSDGPLSLWAGWAMQRRQGGDLLMRVLDSLVFLLGSQGVPGGGMVFSADDGAPFPPGFAEGCFSRLAPRPVVGPWLKGAQDPPVELVIFSRCNPVTQTQGVEDLLELMDREDPFFVCLDWRLSATASRSHLFIPVAPFPEQPDGLVFSYWHDLLQVTRPVRRSPCPSEADLLDSILRMLGFDPCVRGSFEPFVRQVLSNPGLVPVAEGIWRFPHPDRNRGAFSFPLVPPVGPAGDSLTLVTPHRFDAVNGGGCESWAEGDGLVFRLSPREASRLGLRDRQRVAVRSPWGEVRGVLRVEEGVAPGTCWTHSGQRGVNLLVGPQLTDRWNCCLSQVEVELRPL</sequence>
<dbReference type="GO" id="GO:0043546">
    <property type="term" value="F:molybdopterin cofactor binding"/>
    <property type="evidence" value="ECO:0007669"/>
    <property type="project" value="InterPro"/>
</dbReference>
<dbReference type="STRING" id="525903.Taci_0159"/>
<dbReference type="EnsemblBacteria" id="ACZ18399">
    <property type="protein sequence ID" value="ACZ18399"/>
    <property type="gene ID" value="Taci_0159"/>
</dbReference>
<dbReference type="InterPro" id="IPR006656">
    <property type="entry name" value="Mopterin_OxRdtase"/>
</dbReference>
<dbReference type="Proteomes" id="UP000002030">
    <property type="component" value="Chromosome"/>
</dbReference>
<evidence type="ECO:0000259" key="5">
    <source>
        <dbReference type="SMART" id="SM00926"/>
    </source>
</evidence>
<keyword evidence="3" id="KW-0408">Iron</keyword>
<evidence type="ECO:0000256" key="4">
    <source>
        <dbReference type="ARBA" id="ARBA00023014"/>
    </source>
</evidence>
<dbReference type="Gene3D" id="2.40.40.20">
    <property type="match status" value="1"/>
</dbReference>
<dbReference type="SUPFAM" id="SSF50692">
    <property type="entry name" value="ADC-like"/>
    <property type="match status" value="1"/>
</dbReference>
<evidence type="ECO:0000313" key="6">
    <source>
        <dbReference type="EMBL" id="ACZ18399.1"/>
    </source>
</evidence>
<dbReference type="GO" id="GO:0051536">
    <property type="term" value="F:iron-sulfur cluster binding"/>
    <property type="evidence" value="ECO:0007669"/>
    <property type="project" value="UniProtKB-KW"/>
</dbReference>
<dbReference type="Pfam" id="PF00384">
    <property type="entry name" value="Molybdopterin"/>
    <property type="match status" value="1"/>
</dbReference>
<dbReference type="InterPro" id="IPR006657">
    <property type="entry name" value="MoPterin_dinucl-bd_dom"/>
</dbReference>
<gene>
    <name evidence="6" type="ordered locus">Taci_0159</name>
</gene>
<evidence type="ECO:0000256" key="2">
    <source>
        <dbReference type="ARBA" id="ARBA00022723"/>
    </source>
</evidence>
<dbReference type="CDD" id="cd02775">
    <property type="entry name" value="MopB_CT"/>
    <property type="match status" value="1"/>
</dbReference>
<dbReference type="OrthoDB" id="9805142at2"/>
<dbReference type="Gene3D" id="3.30.2070.10">
    <property type="entry name" value="Formate dehydrogenase/DMSO reductase"/>
    <property type="match status" value="1"/>
</dbReference>
<keyword evidence="4" id="KW-0411">Iron-sulfur</keyword>
<dbReference type="InterPro" id="IPR006963">
    <property type="entry name" value="Mopterin_OxRdtase_4Fe-4S_dom"/>
</dbReference>
<dbReference type="eggNOG" id="COG0243">
    <property type="taxonomic scope" value="Bacteria"/>
</dbReference>
<dbReference type="SUPFAM" id="SSF53706">
    <property type="entry name" value="Formate dehydrogenase/DMSO reductase, domains 1-3"/>
    <property type="match status" value="1"/>
</dbReference>
<accession>D1B7Z6</accession>
<dbReference type="PANTHER" id="PTHR43742:SF6">
    <property type="entry name" value="OXIDOREDUCTASE YYAE-RELATED"/>
    <property type="match status" value="1"/>
</dbReference>
<dbReference type="Gene3D" id="3.40.50.740">
    <property type="match status" value="1"/>
</dbReference>
<dbReference type="InterPro" id="IPR009010">
    <property type="entry name" value="Asp_de-COase-like_dom_sf"/>
</dbReference>
<keyword evidence="2" id="KW-0479">Metal-binding</keyword>
<dbReference type="Pfam" id="PF01568">
    <property type="entry name" value="Molydop_binding"/>
    <property type="match status" value="1"/>
</dbReference>
<dbReference type="InterPro" id="IPR050612">
    <property type="entry name" value="Prok_Mopterin_Oxidored"/>
</dbReference>
<reference evidence="6 7" key="1">
    <citation type="journal article" date="2009" name="Stand. Genomic Sci.">
        <title>Complete genome sequence of Thermanaerovibrio acidaminovorans type strain (Su883).</title>
        <authorList>
            <person name="Chovatia M."/>
            <person name="Sikorski J."/>
            <person name="Schroder M."/>
            <person name="Lapidus A."/>
            <person name="Nolan M."/>
            <person name="Tice H."/>
            <person name="Glavina Del Rio T."/>
            <person name="Copeland A."/>
            <person name="Cheng J.F."/>
            <person name="Lucas S."/>
            <person name="Chen F."/>
            <person name="Bruce D."/>
            <person name="Goodwin L."/>
            <person name="Pitluck S."/>
            <person name="Ivanova N."/>
            <person name="Mavromatis K."/>
            <person name="Ovchinnikova G."/>
            <person name="Pati A."/>
            <person name="Chen A."/>
            <person name="Palaniappan K."/>
            <person name="Land M."/>
            <person name="Hauser L."/>
            <person name="Chang Y.J."/>
            <person name="Jeffries C.D."/>
            <person name="Chain P."/>
            <person name="Saunders E."/>
            <person name="Detter J.C."/>
            <person name="Brettin T."/>
            <person name="Rohde M."/>
            <person name="Goker M."/>
            <person name="Spring S."/>
            <person name="Bristow J."/>
            <person name="Markowitz V."/>
            <person name="Hugenholtz P."/>
            <person name="Kyrpides N.C."/>
            <person name="Klenk H.P."/>
            <person name="Eisen J.A."/>
        </authorList>
    </citation>
    <scope>NUCLEOTIDE SEQUENCE [LARGE SCALE GENOMIC DNA]</scope>
    <source>
        <strain evidence="7">ATCC 49978 / DSM 6589 / Su883</strain>
    </source>
</reference>
<dbReference type="AlphaFoldDB" id="D1B7Z6"/>
<evidence type="ECO:0000256" key="1">
    <source>
        <dbReference type="ARBA" id="ARBA00010312"/>
    </source>
</evidence>
<name>D1B7Z6_THEAS</name>
<dbReference type="Gene3D" id="3.40.228.10">
    <property type="entry name" value="Dimethylsulfoxide Reductase, domain 2"/>
    <property type="match status" value="1"/>
</dbReference>
<keyword evidence="7" id="KW-1185">Reference proteome</keyword>
<dbReference type="SMART" id="SM00926">
    <property type="entry name" value="Molybdop_Fe4S4"/>
    <property type="match status" value="1"/>
</dbReference>
<dbReference type="HOGENOM" id="CLU_000422_13_3_0"/>
<organism evidence="6 7">
    <name type="scientific">Thermanaerovibrio acidaminovorans (strain ATCC 49978 / DSM 6589 / Su883)</name>
    <name type="common">Selenomonas acidaminovorans</name>
    <dbReference type="NCBI Taxonomy" id="525903"/>
    <lineage>
        <taxon>Bacteria</taxon>
        <taxon>Thermotogati</taxon>
        <taxon>Synergistota</taxon>
        <taxon>Synergistia</taxon>
        <taxon>Synergistales</taxon>
        <taxon>Synergistaceae</taxon>
        <taxon>Thermanaerovibrio</taxon>
    </lineage>
</organism>
<dbReference type="PANTHER" id="PTHR43742">
    <property type="entry name" value="TRIMETHYLAMINE-N-OXIDE REDUCTASE"/>
    <property type="match status" value="1"/>
</dbReference>
<feature type="domain" description="4Fe-4S Mo/W bis-MGD-type" evidence="5">
    <location>
        <begin position="1"/>
        <end position="52"/>
    </location>
</feature>
<dbReference type="GO" id="GO:0046872">
    <property type="term" value="F:metal ion binding"/>
    <property type="evidence" value="ECO:0007669"/>
    <property type="project" value="UniProtKB-KW"/>
</dbReference>
<proteinExistence type="inferred from homology"/>
<evidence type="ECO:0000313" key="7">
    <source>
        <dbReference type="Proteomes" id="UP000002030"/>
    </source>
</evidence>
<dbReference type="EMBL" id="CP001818">
    <property type="protein sequence ID" value="ACZ18399.1"/>
    <property type="molecule type" value="Genomic_DNA"/>
</dbReference>